<sequence length="265" mass="30036">MTIGERLKIARKNQGLTQQEVADVLHVSRTTISSWEVGRTYPSLELIVDLSNLYDLSLDILLKEDMGMVKQVSQEVRKNGLYKKMVEAVVVCLGLFLVINGVWLGKSYSTYRYLRTNWELVEDSYVYSEQDIDYFTTAYDIGRAFSQSYLKKNNIWLMGNQKATDNSEELLYSVLINESGLVSTDIPVSDGGLSFSVLIDENINYVVNSNSQEVFTSGKGESLTEKDIQTAKDYLAANKKSLEKLYKSTKKQYDLINGFEKVKGD</sequence>
<dbReference type="AlphaFoldDB" id="A0A429ZW11"/>
<evidence type="ECO:0000313" key="4">
    <source>
        <dbReference type="EMBL" id="RST97918.1"/>
    </source>
</evidence>
<evidence type="ECO:0000256" key="1">
    <source>
        <dbReference type="ARBA" id="ARBA00023125"/>
    </source>
</evidence>
<feature type="domain" description="HTH cro/C1-type" evidence="3">
    <location>
        <begin position="7"/>
        <end position="61"/>
    </location>
</feature>
<dbReference type="GeneID" id="98566949"/>
<organism evidence="4 5">
    <name type="scientific">Vagococcus salmoninarum</name>
    <dbReference type="NCBI Taxonomy" id="2739"/>
    <lineage>
        <taxon>Bacteria</taxon>
        <taxon>Bacillati</taxon>
        <taxon>Bacillota</taxon>
        <taxon>Bacilli</taxon>
        <taxon>Lactobacillales</taxon>
        <taxon>Enterococcaceae</taxon>
        <taxon>Vagococcus</taxon>
    </lineage>
</organism>
<dbReference type="PROSITE" id="PS50943">
    <property type="entry name" value="HTH_CROC1"/>
    <property type="match status" value="1"/>
</dbReference>
<keyword evidence="5" id="KW-1185">Reference proteome</keyword>
<accession>A0A429ZW11</accession>
<dbReference type="PANTHER" id="PTHR46558">
    <property type="entry name" value="TRACRIPTIONAL REGULATORY PROTEIN-RELATED-RELATED"/>
    <property type="match status" value="1"/>
</dbReference>
<dbReference type="SUPFAM" id="SSF47413">
    <property type="entry name" value="lambda repressor-like DNA-binding domains"/>
    <property type="match status" value="1"/>
</dbReference>
<feature type="transmembrane region" description="Helical" evidence="2">
    <location>
        <begin position="85"/>
        <end position="105"/>
    </location>
</feature>
<keyword evidence="2" id="KW-1133">Transmembrane helix</keyword>
<dbReference type="EMBL" id="NGJU01000001">
    <property type="protein sequence ID" value="RST97918.1"/>
    <property type="molecule type" value="Genomic_DNA"/>
</dbReference>
<evidence type="ECO:0000259" key="3">
    <source>
        <dbReference type="PROSITE" id="PS50943"/>
    </source>
</evidence>
<keyword evidence="2" id="KW-0812">Transmembrane</keyword>
<dbReference type="Pfam" id="PF01381">
    <property type="entry name" value="HTH_3"/>
    <property type="match status" value="1"/>
</dbReference>
<comment type="caution">
    <text evidence="4">The sequence shown here is derived from an EMBL/GenBank/DDBJ whole genome shotgun (WGS) entry which is preliminary data.</text>
</comment>
<dbReference type="Gene3D" id="1.10.260.40">
    <property type="entry name" value="lambda repressor-like DNA-binding domains"/>
    <property type="match status" value="1"/>
</dbReference>
<dbReference type="PANTHER" id="PTHR46558:SF4">
    <property type="entry name" value="DNA-BIDING PHAGE PROTEIN"/>
    <property type="match status" value="1"/>
</dbReference>
<proteinExistence type="predicted"/>
<dbReference type="InterPro" id="IPR001387">
    <property type="entry name" value="Cro/C1-type_HTH"/>
</dbReference>
<evidence type="ECO:0000256" key="2">
    <source>
        <dbReference type="SAM" id="Phobius"/>
    </source>
</evidence>
<dbReference type="GO" id="GO:0003677">
    <property type="term" value="F:DNA binding"/>
    <property type="evidence" value="ECO:0007669"/>
    <property type="project" value="UniProtKB-KW"/>
</dbReference>
<evidence type="ECO:0000313" key="5">
    <source>
        <dbReference type="Proteomes" id="UP000287239"/>
    </source>
</evidence>
<dbReference type="CDD" id="cd00093">
    <property type="entry name" value="HTH_XRE"/>
    <property type="match status" value="1"/>
</dbReference>
<keyword evidence="2" id="KW-0472">Membrane</keyword>
<name>A0A429ZW11_9ENTE</name>
<dbReference type="RefSeq" id="WP_126778042.1">
    <property type="nucleotide sequence ID" value="NZ_NGJU01000001.1"/>
</dbReference>
<dbReference type="InterPro" id="IPR010982">
    <property type="entry name" value="Lambda_DNA-bd_dom_sf"/>
</dbReference>
<dbReference type="SMART" id="SM00530">
    <property type="entry name" value="HTH_XRE"/>
    <property type="match status" value="1"/>
</dbReference>
<dbReference type="OrthoDB" id="4427456at2"/>
<protein>
    <recommendedName>
        <fullName evidence="3">HTH cro/C1-type domain-containing protein</fullName>
    </recommendedName>
</protein>
<gene>
    <name evidence="4" type="ORF">CBF35_01090</name>
</gene>
<dbReference type="Proteomes" id="UP000287239">
    <property type="component" value="Unassembled WGS sequence"/>
</dbReference>
<keyword evidence="1" id="KW-0238">DNA-binding</keyword>
<reference evidence="4 5" key="1">
    <citation type="submission" date="2017-05" db="EMBL/GenBank/DDBJ databases">
        <title>Vagococcus spp. assemblies.</title>
        <authorList>
            <person name="Gulvik C.A."/>
        </authorList>
    </citation>
    <scope>NUCLEOTIDE SEQUENCE [LARGE SCALE GENOMIC DNA]</scope>
    <source>
        <strain evidence="4 5">NCFB 2777</strain>
    </source>
</reference>